<keyword evidence="1" id="KW-1133">Transmembrane helix</keyword>
<keyword evidence="1" id="KW-0812">Transmembrane</keyword>
<feature type="transmembrane region" description="Helical" evidence="1">
    <location>
        <begin position="26"/>
        <end position="52"/>
    </location>
</feature>
<evidence type="ECO:0008006" key="4">
    <source>
        <dbReference type="Google" id="ProtNLM"/>
    </source>
</evidence>
<keyword evidence="1" id="KW-0472">Membrane</keyword>
<dbReference type="PANTHER" id="PTHR40115">
    <property type="entry name" value="INNER MEMBRANE PROTEIN WITH PEPSY TM HELIX"/>
    <property type="match status" value="1"/>
</dbReference>
<dbReference type="Pfam" id="PF16357">
    <property type="entry name" value="PepSY_TM_like_2"/>
    <property type="match status" value="1"/>
</dbReference>
<keyword evidence="3" id="KW-1185">Reference proteome</keyword>
<dbReference type="InterPro" id="IPR032307">
    <property type="entry name" value="PepSY_TM-like_2"/>
</dbReference>
<proteinExistence type="predicted"/>
<reference evidence="2 3" key="1">
    <citation type="submission" date="2019-02" db="EMBL/GenBank/DDBJ databases">
        <title>Deep-cultivation of Planctomycetes and their phenomic and genomic characterization uncovers novel biology.</title>
        <authorList>
            <person name="Wiegand S."/>
            <person name="Jogler M."/>
            <person name="Boedeker C."/>
            <person name="Pinto D."/>
            <person name="Vollmers J."/>
            <person name="Rivas-Marin E."/>
            <person name="Kohn T."/>
            <person name="Peeters S.H."/>
            <person name="Heuer A."/>
            <person name="Rast P."/>
            <person name="Oberbeckmann S."/>
            <person name="Bunk B."/>
            <person name="Jeske O."/>
            <person name="Meyerdierks A."/>
            <person name="Storesund J.E."/>
            <person name="Kallscheuer N."/>
            <person name="Luecker S."/>
            <person name="Lage O.M."/>
            <person name="Pohl T."/>
            <person name="Merkel B.J."/>
            <person name="Hornburger P."/>
            <person name="Mueller R.-W."/>
            <person name="Bruemmer F."/>
            <person name="Labrenz M."/>
            <person name="Spormann A.M."/>
            <person name="Op den Camp H."/>
            <person name="Overmann J."/>
            <person name="Amann R."/>
            <person name="Jetten M.S.M."/>
            <person name="Mascher T."/>
            <person name="Medema M.H."/>
            <person name="Devos D.P."/>
            <person name="Kaster A.-K."/>
            <person name="Ovreas L."/>
            <person name="Rohde M."/>
            <person name="Galperin M.Y."/>
            <person name="Jogler C."/>
        </authorList>
    </citation>
    <scope>NUCLEOTIDE SEQUENCE [LARGE SCALE GENOMIC DNA]</scope>
    <source>
        <strain evidence="2 3">K23_9</strain>
    </source>
</reference>
<dbReference type="EMBL" id="CP036526">
    <property type="protein sequence ID" value="QDT11570.1"/>
    <property type="molecule type" value="Genomic_DNA"/>
</dbReference>
<accession>A0A517NWR5</accession>
<organism evidence="2 3">
    <name type="scientific">Stieleria marina</name>
    <dbReference type="NCBI Taxonomy" id="1930275"/>
    <lineage>
        <taxon>Bacteria</taxon>
        <taxon>Pseudomonadati</taxon>
        <taxon>Planctomycetota</taxon>
        <taxon>Planctomycetia</taxon>
        <taxon>Pirellulales</taxon>
        <taxon>Pirellulaceae</taxon>
        <taxon>Stieleria</taxon>
    </lineage>
</organism>
<sequence length="216" mass="23949">MPESDLKPNRANAKPSKKRKNKFAAFVRWLHIYVSLFGLAATLFFSVTGITLNHAGWFFGDSESAFTIKGRLDESLISQLRDPDSTTARLNVAEYLRAKHHLSGEVKEFSIDEFQSVVAFAGPGYSADVFVDNESGDYEITEIKQGFIAVINDLHKGRDTGPIWSLVIDVSAVVLCLISVSGMMLVFWLRLRRNKGIVTMIAGTVLIAVLIWLAVP</sequence>
<evidence type="ECO:0000256" key="1">
    <source>
        <dbReference type="SAM" id="Phobius"/>
    </source>
</evidence>
<gene>
    <name evidence="2" type="ORF">K239x_35700</name>
</gene>
<evidence type="ECO:0000313" key="2">
    <source>
        <dbReference type="EMBL" id="QDT11570.1"/>
    </source>
</evidence>
<feature type="transmembrane region" description="Helical" evidence="1">
    <location>
        <begin position="163"/>
        <end position="189"/>
    </location>
</feature>
<name>A0A517NWR5_9BACT</name>
<dbReference type="OrthoDB" id="27171at2"/>
<dbReference type="PANTHER" id="PTHR40115:SF1">
    <property type="entry name" value="INNER MEMBRANE PROTEIN WITH PEPSY TM HELIX"/>
    <property type="match status" value="1"/>
</dbReference>
<evidence type="ECO:0000313" key="3">
    <source>
        <dbReference type="Proteomes" id="UP000319817"/>
    </source>
</evidence>
<dbReference type="AlphaFoldDB" id="A0A517NWR5"/>
<feature type="transmembrane region" description="Helical" evidence="1">
    <location>
        <begin position="196"/>
        <end position="215"/>
    </location>
</feature>
<dbReference type="RefSeq" id="WP_145419383.1">
    <property type="nucleotide sequence ID" value="NZ_CP036526.1"/>
</dbReference>
<protein>
    <recommendedName>
        <fullName evidence="4">PepSY-associated TM helix</fullName>
    </recommendedName>
</protein>
<dbReference type="Proteomes" id="UP000319817">
    <property type="component" value="Chromosome"/>
</dbReference>